<dbReference type="AlphaFoldDB" id="A0A284S8N3"/>
<gene>
    <name evidence="6" type="ORF">ARMOST_20925</name>
</gene>
<reference evidence="7" key="1">
    <citation type="journal article" date="2017" name="Nat. Ecol. Evol.">
        <title>Genome expansion and lineage-specific genetic innovations in the forest pathogenic fungi Armillaria.</title>
        <authorList>
            <person name="Sipos G."/>
            <person name="Prasanna A.N."/>
            <person name="Walter M.C."/>
            <person name="O'Connor E."/>
            <person name="Balint B."/>
            <person name="Krizsan K."/>
            <person name="Kiss B."/>
            <person name="Hess J."/>
            <person name="Varga T."/>
            <person name="Slot J."/>
            <person name="Riley R."/>
            <person name="Boka B."/>
            <person name="Rigling D."/>
            <person name="Barry K."/>
            <person name="Lee J."/>
            <person name="Mihaltcheva S."/>
            <person name="LaButti K."/>
            <person name="Lipzen A."/>
            <person name="Waldron R."/>
            <person name="Moloney N.M."/>
            <person name="Sperisen C."/>
            <person name="Kredics L."/>
            <person name="Vagvoelgyi C."/>
            <person name="Patrignani A."/>
            <person name="Fitzpatrick D."/>
            <person name="Nagy I."/>
            <person name="Doyle S."/>
            <person name="Anderson J.B."/>
            <person name="Grigoriev I.V."/>
            <person name="Gueldener U."/>
            <person name="Muensterkoetter M."/>
            <person name="Nagy L.G."/>
        </authorList>
    </citation>
    <scope>NUCLEOTIDE SEQUENCE [LARGE SCALE GENOMIC DNA]</scope>
    <source>
        <strain evidence="7">C18/9</strain>
    </source>
</reference>
<dbReference type="PANTHER" id="PTHR24031">
    <property type="entry name" value="RNA HELICASE"/>
    <property type="match status" value="1"/>
</dbReference>
<keyword evidence="2 4" id="KW-0378">Hydrolase</keyword>
<comment type="domain">
    <text evidence="4">The Q motif is unique to and characteristic of the DEAD box family of RNA helicases and controls ATP binding and hydrolysis.</text>
</comment>
<dbReference type="OrthoDB" id="193716at2759"/>
<evidence type="ECO:0000313" key="6">
    <source>
        <dbReference type="EMBL" id="SJL17375.1"/>
    </source>
</evidence>
<dbReference type="Gene3D" id="3.40.50.300">
    <property type="entry name" value="P-loop containing nucleotide triphosphate hydrolases"/>
    <property type="match status" value="1"/>
</dbReference>
<dbReference type="SUPFAM" id="SSF52540">
    <property type="entry name" value="P-loop containing nucleoside triphosphate hydrolases"/>
    <property type="match status" value="1"/>
</dbReference>
<sequence>MVATKERDIKPFSSLKHVLLPQTLKAITVKPFKLTSMTDVQEEVLSFLPDLAATMAVKNLAWANLGAVIISSIRELTTQIANEALRLSYHHEGFEARLLILLVVSAISSTLNPDIEKALKTTHTLVLDEVDTLLDIGFRNDLSAIVRDLPLTPERQTLFLSATLTPAIRQVACEALAKDYKHINCVDKSTPTHLSIPHYATTVLNPSHQLPHIMKLVIHD</sequence>
<protein>
    <recommendedName>
        <fullName evidence="4">ATP-dependent RNA helicase</fullName>
        <ecNumber evidence="4">3.6.4.13</ecNumber>
    </recommendedName>
</protein>
<dbReference type="InterPro" id="IPR014001">
    <property type="entry name" value="Helicase_ATP-bd"/>
</dbReference>
<comment type="catalytic activity">
    <reaction evidence="4">
        <text>ATP + H2O = ADP + phosphate + H(+)</text>
        <dbReference type="Rhea" id="RHEA:13065"/>
        <dbReference type="ChEBI" id="CHEBI:15377"/>
        <dbReference type="ChEBI" id="CHEBI:15378"/>
        <dbReference type="ChEBI" id="CHEBI:30616"/>
        <dbReference type="ChEBI" id="CHEBI:43474"/>
        <dbReference type="ChEBI" id="CHEBI:456216"/>
        <dbReference type="EC" id="3.6.4.13"/>
    </reaction>
</comment>
<comment type="function">
    <text evidence="4">RNA helicase.</text>
</comment>
<dbReference type="Pfam" id="PF00270">
    <property type="entry name" value="DEAD"/>
    <property type="match status" value="1"/>
</dbReference>
<dbReference type="SMART" id="SM00487">
    <property type="entry name" value="DEXDc"/>
    <property type="match status" value="1"/>
</dbReference>
<dbReference type="PROSITE" id="PS51192">
    <property type="entry name" value="HELICASE_ATP_BIND_1"/>
    <property type="match status" value="1"/>
</dbReference>
<comment type="similarity">
    <text evidence="4">Belongs to the DEAD box helicase family.</text>
</comment>
<evidence type="ECO:0000256" key="1">
    <source>
        <dbReference type="ARBA" id="ARBA00022741"/>
    </source>
</evidence>
<organism evidence="6 7">
    <name type="scientific">Armillaria ostoyae</name>
    <name type="common">Armillaria root rot fungus</name>
    <dbReference type="NCBI Taxonomy" id="47428"/>
    <lineage>
        <taxon>Eukaryota</taxon>
        <taxon>Fungi</taxon>
        <taxon>Dikarya</taxon>
        <taxon>Basidiomycota</taxon>
        <taxon>Agaricomycotina</taxon>
        <taxon>Agaricomycetes</taxon>
        <taxon>Agaricomycetidae</taxon>
        <taxon>Agaricales</taxon>
        <taxon>Marasmiineae</taxon>
        <taxon>Physalacriaceae</taxon>
        <taxon>Armillaria</taxon>
    </lineage>
</organism>
<proteinExistence type="inferred from homology"/>
<dbReference type="GO" id="GO:0003723">
    <property type="term" value="F:RNA binding"/>
    <property type="evidence" value="ECO:0007669"/>
    <property type="project" value="UniProtKB-UniRule"/>
</dbReference>
<evidence type="ECO:0000313" key="7">
    <source>
        <dbReference type="Proteomes" id="UP000219338"/>
    </source>
</evidence>
<dbReference type="EMBL" id="FUEG01000043">
    <property type="protein sequence ID" value="SJL17375.1"/>
    <property type="molecule type" value="Genomic_DNA"/>
</dbReference>
<dbReference type="EC" id="3.6.4.13" evidence="4"/>
<dbReference type="GO" id="GO:0003724">
    <property type="term" value="F:RNA helicase activity"/>
    <property type="evidence" value="ECO:0007669"/>
    <property type="project" value="UniProtKB-EC"/>
</dbReference>
<dbReference type="GO" id="GO:0005524">
    <property type="term" value="F:ATP binding"/>
    <property type="evidence" value="ECO:0007669"/>
    <property type="project" value="UniProtKB-UniRule"/>
</dbReference>
<keyword evidence="7" id="KW-1185">Reference proteome</keyword>
<evidence type="ECO:0000259" key="5">
    <source>
        <dbReference type="PROSITE" id="PS51192"/>
    </source>
</evidence>
<feature type="domain" description="Helicase ATP-binding" evidence="5">
    <location>
        <begin position="51"/>
        <end position="182"/>
    </location>
</feature>
<keyword evidence="4" id="KW-0347">Helicase</keyword>
<dbReference type="STRING" id="47428.A0A284S8N3"/>
<evidence type="ECO:0000256" key="4">
    <source>
        <dbReference type="RuleBase" id="RU365068"/>
    </source>
</evidence>
<name>A0A284S8N3_ARMOS</name>
<keyword evidence="1 4" id="KW-0547">Nucleotide-binding</keyword>
<dbReference type="GO" id="GO:0016787">
    <property type="term" value="F:hydrolase activity"/>
    <property type="evidence" value="ECO:0007669"/>
    <property type="project" value="UniProtKB-KW"/>
</dbReference>
<evidence type="ECO:0000256" key="3">
    <source>
        <dbReference type="ARBA" id="ARBA00022840"/>
    </source>
</evidence>
<accession>A0A284S8N3</accession>
<dbReference type="InterPro" id="IPR011545">
    <property type="entry name" value="DEAD/DEAH_box_helicase_dom"/>
</dbReference>
<keyword evidence="3 4" id="KW-0067">ATP-binding</keyword>
<dbReference type="InterPro" id="IPR027417">
    <property type="entry name" value="P-loop_NTPase"/>
</dbReference>
<dbReference type="Proteomes" id="UP000219338">
    <property type="component" value="Unassembled WGS sequence"/>
</dbReference>
<evidence type="ECO:0000256" key="2">
    <source>
        <dbReference type="ARBA" id="ARBA00022801"/>
    </source>
</evidence>
<keyword evidence="4" id="KW-0694">RNA-binding</keyword>